<dbReference type="GO" id="GO:0007602">
    <property type="term" value="P:phototransduction"/>
    <property type="evidence" value="ECO:0007669"/>
    <property type="project" value="UniProtKB-KW"/>
</dbReference>
<dbReference type="SUPFAM" id="SSF81321">
    <property type="entry name" value="Family A G protein-coupled receptor-like"/>
    <property type="match status" value="1"/>
</dbReference>
<evidence type="ECO:0000256" key="5">
    <source>
        <dbReference type="ARBA" id="ARBA00022692"/>
    </source>
</evidence>
<reference evidence="12" key="1">
    <citation type="journal article" date="2020" name="Stud. Mycol.">
        <title>101 Dothideomycetes genomes: a test case for predicting lifestyles and emergence of pathogens.</title>
        <authorList>
            <person name="Haridas S."/>
            <person name="Albert R."/>
            <person name="Binder M."/>
            <person name="Bloem J."/>
            <person name="Labutti K."/>
            <person name="Salamov A."/>
            <person name="Andreopoulos B."/>
            <person name="Baker S."/>
            <person name="Barry K."/>
            <person name="Bills G."/>
            <person name="Bluhm B."/>
            <person name="Cannon C."/>
            <person name="Castanera R."/>
            <person name="Culley D."/>
            <person name="Daum C."/>
            <person name="Ezra D."/>
            <person name="Gonzalez J."/>
            <person name="Henrissat B."/>
            <person name="Kuo A."/>
            <person name="Liang C."/>
            <person name="Lipzen A."/>
            <person name="Lutzoni F."/>
            <person name="Magnuson J."/>
            <person name="Mondo S."/>
            <person name="Nolan M."/>
            <person name="Ohm R."/>
            <person name="Pangilinan J."/>
            <person name="Park H.-J."/>
            <person name="Ramirez L."/>
            <person name="Alfaro M."/>
            <person name="Sun H."/>
            <person name="Tritt A."/>
            <person name="Yoshinaga Y."/>
            <person name="Zwiers L.-H."/>
            <person name="Turgeon B."/>
            <person name="Goodwin S."/>
            <person name="Spatafora J."/>
            <person name="Crous P."/>
            <person name="Grigoriev I."/>
        </authorList>
    </citation>
    <scope>NUCLEOTIDE SEQUENCE</scope>
    <source>
        <strain evidence="12">CBS 115976</strain>
    </source>
</reference>
<feature type="transmembrane region" description="Helical" evidence="11">
    <location>
        <begin position="50"/>
        <end position="70"/>
    </location>
</feature>
<dbReference type="GO" id="GO:0005216">
    <property type="term" value="F:monoatomic ion channel activity"/>
    <property type="evidence" value="ECO:0007669"/>
    <property type="project" value="InterPro"/>
</dbReference>
<dbReference type="PRINTS" id="PR00251">
    <property type="entry name" value="BACTRLOPSIN"/>
</dbReference>
<keyword evidence="10" id="KW-0675">Receptor</keyword>
<keyword evidence="7 11" id="KW-1133">Transmembrane helix</keyword>
<feature type="transmembrane region" description="Helical" evidence="11">
    <location>
        <begin position="157"/>
        <end position="176"/>
    </location>
</feature>
<name>A0A6A6U0X7_9PEZI</name>
<keyword evidence="6" id="KW-0681">Retinal protein</keyword>
<dbReference type="PANTHER" id="PTHR28286">
    <property type="match status" value="1"/>
</dbReference>
<evidence type="ECO:0000256" key="1">
    <source>
        <dbReference type="ARBA" id="ARBA00004141"/>
    </source>
</evidence>
<dbReference type="InterPro" id="IPR018229">
    <property type="entry name" value="Rhodopsin_retinal_BS"/>
</dbReference>
<organism evidence="12 13">
    <name type="scientific">Microthyrium microscopicum</name>
    <dbReference type="NCBI Taxonomy" id="703497"/>
    <lineage>
        <taxon>Eukaryota</taxon>
        <taxon>Fungi</taxon>
        <taxon>Dikarya</taxon>
        <taxon>Ascomycota</taxon>
        <taxon>Pezizomycotina</taxon>
        <taxon>Dothideomycetes</taxon>
        <taxon>Dothideomycetes incertae sedis</taxon>
        <taxon>Microthyriales</taxon>
        <taxon>Microthyriaceae</taxon>
        <taxon>Microthyrium</taxon>
    </lineage>
</organism>
<feature type="transmembrane region" description="Helical" evidence="11">
    <location>
        <begin position="183"/>
        <end position="202"/>
    </location>
</feature>
<dbReference type="InterPro" id="IPR001425">
    <property type="entry name" value="Arc/bac/fun_rhodopsins"/>
</dbReference>
<comment type="subcellular location">
    <subcellularLocation>
        <location evidence="1">Membrane</location>
        <topology evidence="1">Multi-pass membrane protein</topology>
    </subcellularLocation>
</comment>
<comment type="similarity">
    <text evidence="2">Belongs to the archaeal/bacterial/fungal opsin family.</text>
</comment>
<keyword evidence="5 11" id="KW-0812">Transmembrane</keyword>
<dbReference type="CDD" id="cd15028">
    <property type="entry name" value="7tm_Opsin-1_euk"/>
    <property type="match status" value="1"/>
</dbReference>
<evidence type="ECO:0000256" key="7">
    <source>
        <dbReference type="ARBA" id="ARBA00022989"/>
    </source>
</evidence>
<keyword evidence="8" id="KW-0157">Chromophore</keyword>
<evidence type="ECO:0000256" key="9">
    <source>
        <dbReference type="ARBA" id="ARBA00023136"/>
    </source>
</evidence>
<evidence type="ECO:0000256" key="8">
    <source>
        <dbReference type="ARBA" id="ARBA00022991"/>
    </source>
</evidence>
<dbReference type="FunFam" id="1.20.1070.10:FF:000160">
    <property type="entry name" value="Related to Opsin-1"/>
    <property type="match status" value="1"/>
</dbReference>
<keyword evidence="3" id="KW-0600">Photoreceptor protein</keyword>
<feature type="transmembrane region" description="Helical" evidence="11">
    <location>
        <begin position="222"/>
        <end position="241"/>
    </location>
</feature>
<dbReference type="PANTHER" id="PTHR28286:SF2">
    <property type="entry name" value="BACTERIORHODOPSIN _OPSIN, NOPA (EUROFUNG)"/>
    <property type="match status" value="1"/>
</dbReference>
<keyword evidence="4" id="KW-0716">Sensory transduction</keyword>
<evidence type="ECO:0000313" key="12">
    <source>
        <dbReference type="EMBL" id="KAF2665097.1"/>
    </source>
</evidence>
<dbReference type="GO" id="GO:0005886">
    <property type="term" value="C:plasma membrane"/>
    <property type="evidence" value="ECO:0007669"/>
    <property type="project" value="TreeGrafter"/>
</dbReference>
<gene>
    <name evidence="12" type="ORF">BT63DRAFT_84948</name>
</gene>
<feature type="transmembrane region" description="Helical" evidence="11">
    <location>
        <begin position="132"/>
        <end position="151"/>
    </location>
</feature>
<dbReference type="GO" id="GO:0005783">
    <property type="term" value="C:endoplasmic reticulum"/>
    <property type="evidence" value="ECO:0007669"/>
    <property type="project" value="TreeGrafter"/>
</dbReference>
<evidence type="ECO:0000256" key="6">
    <source>
        <dbReference type="ARBA" id="ARBA00022925"/>
    </source>
</evidence>
<accession>A0A6A6U0X7</accession>
<dbReference type="Proteomes" id="UP000799302">
    <property type="component" value="Unassembled WGS sequence"/>
</dbReference>
<dbReference type="PROSITE" id="PS00327">
    <property type="entry name" value="BACTERIAL_OPSIN_RET"/>
    <property type="match status" value="1"/>
</dbReference>
<evidence type="ECO:0000256" key="4">
    <source>
        <dbReference type="ARBA" id="ARBA00022606"/>
    </source>
</evidence>
<evidence type="ECO:0000256" key="2">
    <source>
        <dbReference type="ARBA" id="ARBA00008130"/>
    </source>
</evidence>
<evidence type="ECO:0000256" key="10">
    <source>
        <dbReference type="ARBA" id="ARBA00023170"/>
    </source>
</evidence>
<dbReference type="Pfam" id="PF01036">
    <property type="entry name" value="Bac_rhodopsin"/>
    <property type="match status" value="1"/>
</dbReference>
<feature type="transmembrane region" description="Helical" evidence="11">
    <location>
        <begin position="76"/>
        <end position="94"/>
    </location>
</feature>
<dbReference type="GO" id="GO:0009881">
    <property type="term" value="F:photoreceptor activity"/>
    <property type="evidence" value="ECO:0007669"/>
    <property type="project" value="UniProtKB-KW"/>
</dbReference>
<dbReference type="AlphaFoldDB" id="A0A6A6U0X7"/>
<feature type="transmembrane region" description="Helical" evidence="11">
    <location>
        <begin position="253"/>
        <end position="275"/>
    </location>
</feature>
<keyword evidence="13" id="KW-1185">Reference proteome</keyword>
<dbReference type="EMBL" id="MU004241">
    <property type="protein sequence ID" value="KAF2665097.1"/>
    <property type="molecule type" value="Genomic_DNA"/>
</dbReference>
<dbReference type="OrthoDB" id="10261467at2759"/>
<dbReference type="Gene3D" id="1.20.1070.10">
    <property type="entry name" value="Rhodopsin 7-helix transmembrane proteins"/>
    <property type="match status" value="1"/>
</dbReference>
<evidence type="ECO:0000256" key="11">
    <source>
        <dbReference type="SAM" id="Phobius"/>
    </source>
</evidence>
<keyword evidence="9 11" id="KW-0472">Membrane</keyword>
<evidence type="ECO:0000313" key="13">
    <source>
        <dbReference type="Proteomes" id="UP000799302"/>
    </source>
</evidence>
<evidence type="ECO:0000256" key="3">
    <source>
        <dbReference type="ARBA" id="ARBA00022543"/>
    </source>
</evidence>
<protein>
    <submittedName>
        <fullName evidence="12">Bacteriorhodopsin</fullName>
    </submittedName>
</protein>
<dbReference type="SMART" id="SM01021">
    <property type="entry name" value="Bac_rhodopsin"/>
    <property type="match status" value="1"/>
</dbReference>
<sequence>MMFEDPVDFIMRPTRTAIPSYTPNPTSFPTVIPDPPIFEHIGKAGTRASWVVFVLMVIAAIAFTVLARTVPASKRVYHSLTTLIVVISALTYFAQATGQGHASHHKRLTEHHGDKLPDTHRHLVRQVYYTRFIDWALTTPLLLINLSLLAGLPGSTIFSALSANVIFVLSGLFAAFSHRKIQVWGWFTISILAFLWIAYTLIVPGRTAAKAKGANVSRFYNLVGLAAIVVGAVYPIIWGIVDGSRILSVNGEIIAYAVLDVLSKGVFGGLLLTTYKRVPEIGAELNGFWASGTNAEGRIRIGDDDGA</sequence>
<proteinExistence type="inferred from homology"/>